<dbReference type="AlphaFoldDB" id="A0A5J4PD51"/>
<accession>A0A5J4PD51</accession>
<name>A0A5J4PD51_9ZZZZ</name>
<dbReference type="SUPFAM" id="SSF51971">
    <property type="entry name" value="Nucleotide-binding domain"/>
    <property type="match status" value="1"/>
</dbReference>
<reference evidence="1" key="1">
    <citation type="submission" date="2019-03" db="EMBL/GenBank/DDBJ databases">
        <title>Single cell metagenomics reveals metabolic interactions within the superorganism composed of flagellate Streblomastix strix and complex community of Bacteroidetes bacteria on its surface.</title>
        <authorList>
            <person name="Treitli S.C."/>
            <person name="Kolisko M."/>
            <person name="Husnik F."/>
            <person name="Keeling P."/>
            <person name="Hampl V."/>
        </authorList>
    </citation>
    <scope>NUCLEOTIDE SEQUENCE</scope>
    <source>
        <strain evidence="1">STM</strain>
    </source>
</reference>
<proteinExistence type="predicted"/>
<dbReference type="GO" id="GO:0050660">
    <property type="term" value="F:flavin adenine dinucleotide binding"/>
    <property type="evidence" value="ECO:0007669"/>
    <property type="project" value="TreeGrafter"/>
</dbReference>
<dbReference type="GO" id="GO:0008767">
    <property type="term" value="F:UDP-galactopyranose mutase activity"/>
    <property type="evidence" value="ECO:0007669"/>
    <property type="project" value="UniProtKB-EC"/>
</dbReference>
<dbReference type="Gene3D" id="3.40.50.720">
    <property type="entry name" value="NAD(P)-binding Rossmann-like Domain"/>
    <property type="match status" value="1"/>
</dbReference>
<dbReference type="GO" id="GO:0005829">
    <property type="term" value="C:cytosol"/>
    <property type="evidence" value="ECO:0007669"/>
    <property type="project" value="TreeGrafter"/>
</dbReference>
<evidence type="ECO:0000313" key="1">
    <source>
        <dbReference type="EMBL" id="KAA6306888.1"/>
    </source>
</evidence>
<gene>
    <name evidence="1" type="ORF">EZS27_041449</name>
</gene>
<feature type="non-terminal residue" evidence="1">
    <location>
        <position position="50"/>
    </location>
</feature>
<dbReference type="EC" id="5.4.99.9" evidence="1"/>
<dbReference type="Pfam" id="PF13450">
    <property type="entry name" value="NAD_binding_8"/>
    <property type="match status" value="1"/>
</dbReference>
<comment type="caution">
    <text evidence="1">The sequence shown here is derived from an EMBL/GenBank/DDBJ whole genome shotgun (WGS) entry which is preliminary data.</text>
</comment>
<sequence>MYNYLIVGSGLYGSMFAYKAKRTGKKCLVIDKRPHIGGNMYCENLEGINV</sequence>
<protein>
    <submittedName>
        <fullName evidence="1">UDP-galactopyranose mutase</fullName>
        <ecNumber evidence="1">5.4.99.9</ecNumber>
    </submittedName>
</protein>
<dbReference type="PANTHER" id="PTHR21197:SF0">
    <property type="entry name" value="UDP-GALACTOPYRANOSE MUTASE"/>
    <property type="match status" value="1"/>
</dbReference>
<organism evidence="1">
    <name type="scientific">termite gut metagenome</name>
    <dbReference type="NCBI Taxonomy" id="433724"/>
    <lineage>
        <taxon>unclassified sequences</taxon>
        <taxon>metagenomes</taxon>
        <taxon>organismal metagenomes</taxon>
    </lineage>
</organism>
<keyword evidence="1" id="KW-0413">Isomerase</keyword>
<dbReference type="PANTHER" id="PTHR21197">
    <property type="entry name" value="UDP-GALACTOPYRANOSE MUTASE"/>
    <property type="match status" value="1"/>
</dbReference>
<dbReference type="EMBL" id="SNRY01009562">
    <property type="protein sequence ID" value="KAA6306888.1"/>
    <property type="molecule type" value="Genomic_DNA"/>
</dbReference>